<evidence type="ECO:0000256" key="3">
    <source>
        <dbReference type="ARBA" id="ARBA00007800"/>
    </source>
</evidence>
<dbReference type="SMART" id="SM01097">
    <property type="entry name" value="CPSase_sm_chain"/>
    <property type="match status" value="1"/>
</dbReference>
<dbReference type="GO" id="GO:0044205">
    <property type="term" value="P:'de novo' UMP biosynthetic process"/>
    <property type="evidence" value="ECO:0007669"/>
    <property type="project" value="UniProtKB-UniRule"/>
</dbReference>
<feature type="binding site" evidence="13">
    <location>
        <position position="275"/>
    </location>
    <ligand>
        <name>L-glutamine</name>
        <dbReference type="ChEBI" id="CHEBI:58359"/>
    </ligand>
</feature>
<dbReference type="PANTHER" id="PTHR43418">
    <property type="entry name" value="MULTIFUNCTIONAL TRYPTOPHAN BIOSYNTHESIS PROTEIN-RELATED"/>
    <property type="match status" value="1"/>
</dbReference>
<comment type="pathway">
    <text evidence="2 13">Amino-acid biosynthesis; L-arginine biosynthesis; carbamoyl phosphate from bicarbonate: step 1/1.</text>
</comment>
<feature type="region of interest" description="CPSase" evidence="13">
    <location>
        <begin position="1"/>
        <end position="192"/>
    </location>
</feature>
<dbReference type="InterPro" id="IPR050472">
    <property type="entry name" value="Anth_synth/Amidotransfase"/>
</dbReference>
<dbReference type="GO" id="GO:0006207">
    <property type="term" value="P:'de novo' pyrimidine nucleobase biosynthetic process"/>
    <property type="evidence" value="ECO:0007669"/>
    <property type="project" value="InterPro"/>
</dbReference>
<keyword evidence="7 13" id="KW-0547">Nucleotide-binding</keyword>
<dbReference type="GO" id="GO:0006541">
    <property type="term" value="P:glutamine metabolic process"/>
    <property type="evidence" value="ECO:0007669"/>
    <property type="project" value="InterPro"/>
</dbReference>
<dbReference type="InterPro" id="IPR029062">
    <property type="entry name" value="Class_I_gatase-like"/>
</dbReference>
<evidence type="ECO:0000256" key="7">
    <source>
        <dbReference type="ARBA" id="ARBA00022741"/>
    </source>
</evidence>
<dbReference type="PRINTS" id="PR00096">
    <property type="entry name" value="GATASE"/>
</dbReference>
<gene>
    <name evidence="13 15" type="primary">carA</name>
    <name evidence="15" type="ORF">HGA11_01920</name>
</gene>
<dbReference type="FunFam" id="3.50.30.20:FF:000001">
    <property type="entry name" value="Carbamoyl-phosphate synthase small chain"/>
    <property type="match status" value="1"/>
</dbReference>
<keyword evidence="9 13" id="KW-0315">Glutamine amidotransferase</keyword>
<dbReference type="Pfam" id="PF00988">
    <property type="entry name" value="CPSase_sm_chain"/>
    <property type="match status" value="1"/>
</dbReference>
<feature type="binding site" evidence="13">
    <location>
        <position position="316"/>
    </location>
    <ligand>
        <name>L-glutamine</name>
        <dbReference type="ChEBI" id="CHEBI:58359"/>
    </ligand>
</feature>
<feature type="binding site" evidence="13">
    <location>
        <position position="60"/>
    </location>
    <ligand>
        <name>L-glutamine</name>
        <dbReference type="ChEBI" id="CHEBI:58359"/>
    </ligand>
</feature>
<comment type="subunit">
    <text evidence="13">Composed of two chains; the small (or glutamine) chain promotes the hydrolysis of glutamine to ammonia, which is used by the large (or ammonia) chain to synthesize carbamoyl phosphate. Tetramer of heterodimers (alpha,beta)4.</text>
</comment>
<dbReference type="Gene3D" id="3.40.50.880">
    <property type="match status" value="1"/>
</dbReference>
<comment type="similarity">
    <text evidence="3 13">Belongs to the CarA family.</text>
</comment>
<keyword evidence="5 13" id="KW-0436">Ligase</keyword>
<dbReference type="InterPro" id="IPR017926">
    <property type="entry name" value="GATASE"/>
</dbReference>
<evidence type="ECO:0000256" key="4">
    <source>
        <dbReference type="ARBA" id="ARBA00022571"/>
    </source>
</evidence>
<evidence type="ECO:0000313" key="15">
    <source>
        <dbReference type="EMBL" id="NKZ09718.1"/>
    </source>
</evidence>
<feature type="binding site" evidence="13">
    <location>
        <position position="243"/>
    </location>
    <ligand>
        <name>L-glutamine</name>
        <dbReference type="ChEBI" id="CHEBI:58359"/>
    </ligand>
</feature>
<organism evidence="15 16">
    <name type="scientific">Mycolicibacterium septicum DSM 44393</name>
    <dbReference type="NCBI Taxonomy" id="1341646"/>
    <lineage>
        <taxon>Bacteria</taxon>
        <taxon>Bacillati</taxon>
        <taxon>Actinomycetota</taxon>
        <taxon>Actinomycetes</taxon>
        <taxon>Mycobacteriales</taxon>
        <taxon>Mycobacteriaceae</taxon>
        <taxon>Mycolicibacterium</taxon>
    </lineage>
</organism>
<protein>
    <recommendedName>
        <fullName evidence="13">Carbamoyl phosphate synthase small chain</fullName>
        <ecNumber evidence="13">6.3.5.5</ecNumber>
    </recommendedName>
    <alternativeName>
        <fullName evidence="13">Carbamoyl phosphate synthetase glutamine chain</fullName>
    </alternativeName>
</protein>
<dbReference type="Proteomes" id="UP000518188">
    <property type="component" value="Unassembled WGS sequence"/>
</dbReference>
<accession>A0A7X6MKB7</accession>
<evidence type="ECO:0000256" key="6">
    <source>
        <dbReference type="ARBA" id="ARBA00022605"/>
    </source>
</evidence>
<keyword evidence="4 13" id="KW-0055">Arginine biosynthesis</keyword>
<dbReference type="PRINTS" id="PR00097">
    <property type="entry name" value="ANTSNTHASEII"/>
</dbReference>
<comment type="pathway">
    <text evidence="1 13">Pyrimidine metabolism; UMP biosynthesis via de novo pathway; (S)-dihydroorotate from bicarbonate: step 1/3.</text>
</comment>
<comment type="function">
    <text evidence="13">Small subunit of the glutamine-dependent carbamoyl phosphate synthetase (CPSase). CPSase catalyzes the formation of carbamoyl phosphate from the ammonia moiety of glutamine, carbonate, and phosphate donated by ATP, constituting the first step of 2 biosynthetic pathways, one leading to arginine and/or urea and the other to pyrimidine nucleotides. The small subunit (glutamine amidotransferase) binds and cleaves glutamine to supply the large subunit with the substrate ammonia.</text>
</comment>
<dbReference type="Gene3D" id="3.50.30.20">
    <property type="entry name" value="Carbamoyl-phosphate synthase small subunit, N-terminal domain"/>
    <property type="match status" value="1"/>
</dbReference>
<dbReference type="NCBIfam" id="NF009475">
    <property type="entry name" value="PRK12838.1"/>
    <property type="match status" value="1"/>
</dbReference>
<dbReference type="PRINTS" id="PR00099">
    <property type="entry name" value="CPSGATASE"/>
</dbReference>
<dbReference type="InterPro" id="IPR036480">
    <property type="entry name" value="CarbP_synth_ssu_N_sf"/>
</dbReference>
<comment type="catalytic activity">
    <reaction evidence="11 13">
        <text>hydrogencarbonate + L-glutamine + 2 ATP + H2O = carbamoyl phosphate + L-glutamate + 2 ADP + phosphate + 2 H(+)</text>
        <dbReference type="Rhea" id="RHEA:18633"/>
        <dbReference type="ChEBI" id="CHEBI:15377"/>
        <dbReference type="ChEBI" id="CHEBI:15378"/>
        <dbReference type="ChEBI" id="CHEBI:17544"/>
        <dbReference type="ChEBI" id="CHEBI:29985"/>
        <dbReference type="ChEBI" id="CHEBI:30616"/>
        <dbReference type="ChEBI" id="CHEBI:43474"/>
        <dbReference type="ChEBI" id="CHEBI:58228"/>
        <dbReference type="ChEBI" id="CHEBI:58359"/>
        <dbReference type="ChEBI" id="CHEBI:456216"/>
        <dbReference type="EC" id="6.3.5.5"/>
    </reaction>
</comment>
<dbReference type="AlphaFoldDB" id="A0A7X6MKB7"/>
<dbReference type="CDD" id="cd01744">
    <property type="entry name" value="GATase1_CPSase"/>
    <property type="match status" value="1"/>
</dbReference>
<evidence type="ECO:0000313" key="16">
    <source>
        <dbReference type="Proteomes" id="UP000518188"/>
    </source>
</evidence>
<dbReference type="PROSITE" id="PS51273">
    <property type="entry name" value="GATASE_TYPE_1"/>
    <property type="match status" value="1"/>
</dbReference>
<evidence type="ECO:0000256" key="1">
    <source>
        <dbReference type="ARBA" id="ARBA00004812"/>
    </source>
</evidence>
<dbReference type="SUPFAM" id="SSF52317">
    <property type="entry name" value="Class I glutamine amidotransferase-like"/>
    <property type="match status" value="1"/>
</dbReference>
<dbReference type="EMBL" id="JAAXPJ010000001">
    <property type="protein sequence ID" value="NKZ09718.1"/>
    <property type="molecule type" value="Genomic_DNA"/>
</dbReference>
<feature type="binding site" evidence="13">
    <location>
        <position position="245"/>
    </location>
    <ligand>
        <name>L-glutamine</name>
        <dbReference type="ChEBI" id="CHEBI:58359"/>
    </ligand>
</feature>
<dbReference type="SUPFAM" id="SSF52021">
    <property type="entry name" value="Carbamoyl phosphate synthetase, small subunit N-terminal domain"/>
    <property type="match status" value="1"/>
</dbReference>
<feature type="binding site" evidence="13">
    <location>
        <position position="315"/>
    </location>
    <ligand>
        <name>L-glutamine</name>
        <dbReference type="ChEBI" id="CHEBI:58359"/>
    </ligand>
</feature>
<dbReference type="RefSeq" id="WP_044518185.1">
    <property type="nucleotide sequence ID" value="NZ_HG322951.1"/>
</dbReference>
<evidence type="ECO:0000256" key="11">
    <source>
        <dbReference type="ARBA" id="ARBA00048816"/>
    </source>
</evidence>
<dbReference type="InterPro" id="IPR035686">
    <property type="entry name" value="CPSase_GATase1"/>
</dbReference>
<feature type="binding site" evidence="13">
    <location>
        <position position="313"/>
    </location>
    <ligand>
        <name>L-glutamine</name>
        <dbReference type="ChEBI" id="CHEBI:58359"/>
    </ligand>
</feature>
<proteinExistence type="inferred from homology"/>
<sequence length="386" mass="40741">MTTNKSNSTAASRLSGKAVLVLEDGRVFTGTTFGAVGQTLGEAVFSTGMSGYQETLTDPSYHGQIVVATAPQIGNTGWNTEDGESRDDKIWVAGYAVRDPSPRASNWRASGTLDDELVRQGIVGIAGIDTRAVVRHLRTRGSMKAGVFSGTALAGTDELVARVLDQPSMLGADLAGQVSTDSTYIVEPEGGHRFTVAAIDLGIKTNTPRNFARRGIRSHVLPSSATFDQIADLKPDGVFLSNGPGDPATADHIVAVTREVLGAGIPLFGICFGNQILGRALGRSTYKMVFGHRGINIPVIDHITGRVAITAQNHGFALEGEAGEQFDTPFGTAEVSHTCANDGVVEGIRLANGRAFSVQYHPEAAAGPHDAEYLFDQFVDLMAGEK</sequence>
<dbReference type="GO" id="GO:0006526">
    <property type="term" value="P:L-arginine biosynthetic process"/>
    <property type="evidence" value="ECO:0007669"/>
    <property type="project" value="UniProtKB-UniRule"/>
</dbReference>
<feature type="active site" evidence="13">
    <location>
        <position position="363"/>
    </location>
</feature>
<comment type="caution">
    <text evidence="15">The sequence shown here is derived from an EMBL/GenBank/DDBJ whole genome shotgun (WGS) entry which is preliminary data.</text>
</comment>
<keyword evidence="10 13" id="KW-0665">Pyrimidine biosynthesis</keyword>
<dbReference type="UniPathway" id="UPA00070">
    <property type="reaction ID" value="UER00115"/>
</dbReference>
<keyword evidence="6 13" id="KW-0028">Amino-acid biosynthesis</keyword>
<dbReference type="UniPathway" id="UPA00068">
    <property type="reaction ID" value="UER00171"/>
</dbReference>
<evidence type="ECO:0000259" key="14">
    <source>
        <dbReference type="SMART" id="SM01097"/>
    </source>
</evidence>
<dbReference type="InterPro" id="IPR006274">
    <property type="entry name" value="CarbamoylP_synth_ssu"/>
</dbReference>
<keyword evidence="8 13" id="KW-0067">ATP-binding</keyword>
<dbReference type="PANTHER" id="PTHR43418:SF7">
    <property type="entry name" value="CARBAMOYL-PHOSPHATE SYNTHASE SMALL CHAIN"/>
    <property type="match status" value="1"/>
</dbReference>
<feature type="active site" description="Nucleophile" evidence="13">
    <location>
        <position position="271"/>
    </location>
</feature>
<evidence type="ECO:0000256" key="13">
    <source>
        <dbReference type="HAMAP-Rule" id="MF_01209"/>
    </source>
</evidence>
<feature type="binding site" evidence="13">
    <location>
        <position position="272"/>
    </location>
    <ligand>
        <name>L-glutamine</name>
        <dbReference type="ChEBI" id="CHEBI:58359"/>
    </ligand>
</feature>
<evidence type="ECO:0000256" key="2">
    <source>
        <dbReference type="ARBA" id="ARBA00005077"/>
    </source>
</evidence>
<dbReference type="GO" id="GO:0004088">
    <property type="term" value="F:carbamoyl-phosphate synthase (glutamine-hydrolyzing) activity"/>
    <property type="evidence" value="ECO:0007669"/>
    <property type="project" value="UniProtKB-UniRule"/>
</dbReference>
<dbReference type="FunFam" id="3.40.50.880:FF:000018">
    <property type="entry name" value="Carbamoyl-phosphate synthase small chain"/>
    <property type="match status" value="1"/>
</dbReference>
<name>A0A7X6MKB7_9MYCO</name>
<comment type="catalytic activity">
    <reaction evidence="12 13">
        <text>L-glutamine + H2O = L-glutamate + NH4(+)</text>
        <dbReference type="Rhea" id="RHEA:15889"/>
        <dbReference type="ChEBI" id="CHEBI:15377"/>
        <dbReference type="ChEBI" id="CHEBI:28938"/>
        <dbReference type="ChEBI" id="CHEBI:29985"/>
        <dbReference type="ChEBI" id="CHEBI:58359"/>
    </reaction>
</comment>
<dbReference type="Pfam" id="PF00117">
    <property type="entry name" value="GATase"/>
    <property type="match status" value="1"/>
</dbReference>
<dbReference type="NCBIfam" id="TIGR01368">
    <property type="entry name" value="CPSaseIIsmall"/>
    <property type="match status" value="1"/>
</dbReference>
<dbReference type="EC" id="6.3.5.5" evidence="13"/>
<evidence type="ECO:0000256" key="9">
    <source>
        <dbReference type="ARBA" id="ARBA00022962"/>
    </source>
</evidence>
<feature type="active site" evidence="13">
    <location>
        <position position="361"/>
    </location>
</feature>
<evidence type="ECO:0000256" key="12">
    <source>
        <dbReference type="ARBA" id="ARBA00049285"/>
    </source>
</evidence>
<dbReference type="GO" id="GO:0005524">
    <property type="term" value="F:ATP binding"/>
    <property type="evidence" value="ECO:0007669"/>
    <property type="project" value="UniProtKB-UniRule"/>
</dbReference>
<dbReference type="InterPro" id="IPR002474">
    <property type="entry name" value="CarbamoylP_synth_ssu_N"/>
</dbReference>
<feature type="domain" description="Carbamoyl-phosphate synthase small subunit N-terminal" evidence="14">
    <location>
        <begin position="16"/>
        <end position="148"/>
    </location>
</feature>
<evidence type="ECO:0000256" key="8">
    <source>
        <dbReference type="ARBA" id="ARBA00022840"/>
    </source>
</evidence>
<evidence type="ECO:0000256" key="5">
    <source>
        <dbReference type="ARBA" id="ARBA00022598"/>
    </source>
</evidence>
<reference evidence="15 16" key="1">
    <citation type="submission" date="2020-04" db="EMBL/GenBank/DDBJ databases">
        <title>MicrobeNet Type strains.</title>
        <authorList>
            <person name="Nicholson A.C."/>
        </authorList>
    </citation>
    <scope>NUCLEOTIDE SEQUENCE [LARGE SCALE GENOMIC DNA]</scope>
    <source>
        <strain evidence="15 16">ATCC 700731</strain>
    </source>
</reference>
<dbReference type="HAMAP" id="MF_01209">
    <property type="entry name" value="CPSase_S_chain"/>
    <property type="match status" value="1"/>
</dbReference>
<evidence type="ECO:0000256" key="10">
    <source>
        <dbReference type="ARBA" id="ARBA00022975"/>
    </source>
</evidence>